<dbReference type="Proteomes" id="UP000593571">
    <property type="component" value="Unassembled WGS sequence"/>
</dbReference>
<protein>
    <submittedName>
        <fullName evidence="1">Uncharacterized protein</fullName>
    </submittedName>
</protein>
<proteinExistence type="predicted"/>
<name>A0A7J8BEK9_ROUAE</name>
<accession>A0A7J8BEK9</accession>
<dbReference type="AlphaFoldDB" id="A0A7J8BEK9"/>
<gene>
    <name evidence="1" type="ORF">HJG63_009810</name>
</gene>
<dbReference type="EMBL" id="JACASE010000017">
    <property type="protein sequence ID" value="KAF6397148.1"/>
    <property type="molecule type" value="Genomic_DNA"/>
</dbReference>
<evidence type="ECO:0000313" key="1">
    <source>
        <dbReference type="EMBL" id="KAF6397148.1"/>
    </source>
</evidence>
<comment type="caution">
    <text evidence="1">The sequence shown here is derived from an EMBL/GenBank/DDBJ whole genome shotgun (WGS) entry which is preliminary data.</text>
</comment>
<keyword evidence="2" id="KW-1185">Reference proteome</keyword>
<sequence length="127" mass="14092">MWVFFLPLVLSLGGMTAHIPCLFRRLLFCTPFLGFRISLILLRLLHLHACTCPGACGADLRPPPRAVGACHPASSAVLLFWHLSCSSSAVPRTKDVLTQLLLAEPSEWNFRLHVEGCQSCTSRFPYL</sequence>
<organism evidence="1 2">
    <name type="scientific">Rousettus aegyptiacus</name>
    <name type="common">Egyptian fruit bat</name>
    <name type="synonym">Pteropus aegyptiacus</name>
    <dbReference type="NCBI Taxonomy" id="9407"/>
    <lineage>
        <taxon>Eukaryota</taxon>
        <taxon>Metazoa</taxon>
        <taxon>Chordata</taxon>
        <taxon>Craniata</taxon>
        <taxon>Vertebrata</taxon>
        <taxon>Euteleostomi</taxon>
        <taxon>Mammalia</taxon>
        <taxon>Eutheria</taxon>
        <taxon>Laurasiatheria</taxon>
        <taxon>Chiroptera</taxon>
        <taxon>Yinpterochiroptera</taxon>
        <taxon>Pteropodoidea</taxon>
        <taxon>Pteropodidae</taxon>
        <taxon>Rousettinae</taxon>
        <taxon>Rousettus</taxon>
    </lineage>
</organism>
<reference evidence="1 2" key="1">
    <citation type="journal article" date="2020" name="Nature">
        <title>Six reference-quality genomes reveal evolution of bat adaptations.</title>
        <authorList>
            <person name="Jebb D."/>
            <person name="Huang Z."/>
            <person name="Pippel M."/>
            <person name="Hughes G.M."/>
            <person name="Lavrichenko K."/>
            <person name="Devanna P."/>
            <person name="Winkler S."/>
            <person name="Jermiin L.S."/>
            <person name="Skirmuntt E.C."/>
            <person name="Katzourakis A."/>
            <person name="Burkitt-Gray L."/>
            <person name="Ray D.A."/>
            <person name="Sullivan K.A.M."/>
            <person name="Roscito J.G."/>
            <person name="Kirilenko B.M."/>
            <person name="Davalos L.M."/>
            <person name="Corthals A.P."/>
            <person name="Power M.L."/>
            <person name="Jones G."/>
            <person name="Ransome R.D."/>
            <person name="Dechmann D.K.N."/>
            <person name="Locatelli A.G."/>
            <person name="Puechmaille S.J."/>
            <person name="Fedrigo O."/>
            <person name="Jarvis E.D."/>
            <person name="Hiller M."/>
            <person name="Vernes S.C."/>
            <person name="Myers E.W."/>
            <person name="Teeling E.C."/>
        </authorList>
    </citation>
    <scope>NUCLEOTIDE SEQUENCE [LARGE SCALE GENOMIC DNA]</scope>
    <source>
        <strain evidence="1">MRouAeg1</strain>
        <tissue evidence="1">Muscle</tissue>
    </source>
</reference>
<evidence type="ECO:0000313" key="2">
    <source>
        <dbReference type="Proteomes" id="UP000593571"/>
    </source>
</evidence>